<dbReference type="Proteomes" id="UP000479526">
    <property type="component" value="Unassembled WGS sequence"/>
</dbReference>
<dbReference type="InterPro" id="IPR017146">
    <property type="entry name" value="Lanti_2_LanM"/>
</dbReference>
<feature type="region of interest" description="Disordered" evidence="1">
    <location>
        <begin position="492"/>
        <end position="515"/>
    </location>
</feature>
<name>A0A7C9J4I9_9ACTN</name>
<gene>
    <name evidence="3" type="primary">lanM</name>
    <name evidence="3" type="ORF">GT755_21530</name>
</gene>
<dbReference type="Pfam" id="PF13575">
    <property type="entry name" value="DUF4135"/>
    <property type="match status" value="1"/>
</dbReference>
<dbReference type="InterPro" id="IPR025410">
    <property type="entry name" value="Lant_dehyd"/>
</dbReference>
<dbReference type="SUPFAM" id="SSF158745">
    <property type="entry name" value="LanC-like"/>
    <property type="match status" value="1"/>
</dbReference>
<evidence type="ECO:0000256" key="1">
    <source>
        <dbReference type="SAM" id="MobiDB-lite"/>
    </source>
</evidence>
<dbReference type="GO" id="GO:0031179">
    <property type="term" value="P:peptide modification"/>
    <property type="evidence" value="ECO:0007669"/>
    <property type="project" value="InterPro"/>
</dbReference>
<sequence>MTHPFATVVEPVARRAAERLVAAHPGMAAFAEAFAADLVGRLSERAAPGLAVRLAEARSRGELSGATPEERYADFARREARAPDPAVAGLADLALRHATELLDRLGQDEAAVRGLLPADAGAPVGFSAAGDPHAGGRPVSVVRFASGARVVYRPRPVEAHLCLNAVIGWLNGRVPGLGLRTLRVVAREGHGWVEFAEARPCASAAEVARFYRRMGALLALAYTLDTIDLHFENVVAAGDQPVVVDAETLFHPVLGGDLADPAHDALVRSVDATAILPRPLIGDQGVQDVSALGGEPGVHAFSGIGWEDRDTDLMRPVRGPLPFAGAANRPRLDGRPADPAAYADDLLDGFRAAYDAVAEGRRDLDRLLFPRFGPMRVRLLLRPTRIYSELLWRSALDDSGERTHALLMELSGHDSLQTAAVPFEVQDINSCDVPYFWTSPDSSTIYAGDGTGVPWQSARTGRESVAEKLTGLGPADRGKQEWIIRASLATRAGAPSHDPKGVDGDPPRPDQPDGHRAGYLAAAVAIADELLATAHRRGAAVNWLGLEAVDGDRLAVMPLGGGLASGYLGVALFLAQAGTVTGRGDLLETARQAVSPLPALLDHLAAEPSLAEIVGCGGFGGLGGMAYGLTQIGRLLGDAEVLAWSGRAVELAGATISERSALDVHDGLAGCLAAMLAIGAEPVAAACADLLTGRDLPPDLPEGFAFGRAGIAWALGRYGLDVPIGPVEAHTWCGGLPARRTAPPHVLLPDDSLCHGRVGRLDVPELQEREGPSVLASLRRHGARCATPGHVSTPGLLLGLAGIGHGLLRLAAPEQIPSVLLLHPFREVTKSR</sequence>
<dbReference type="NCBIfam" id="TIGR03897">
    <property type="entry name" value="lanti_2_LanM"/>
    <property type="match status" value="1"/>
</dbReference>
<reference evidence="3 4" key="1">
    <citation type="submission" date="2020-01" db="EMBL/GenBank/DDBJ databases">
        <title>Herbidospora sp. NEAU-GS84 nov., a novel actinomycete isolated from soil.</title>
        <authorList>
            <person name="Han L."/>
        </authorList>
    </citation>
    <scope>NUCLEOTIDE SEQUENCE [LARGE SCALE GENOMIC DNA]</scope>
    <source>
        <strain evidence="3 4">NEAU-GS84</strain>
    </source>
</reference>
<keyword evidence="4" id="KW-1185">Reference proteome</keyword>
<dbReference type="AlphaFoldDB" id="A0A7C9J4I9"/>
<dbReference type="Gene3D" id="1.50.10.10">
    <property type="match status" value="1"/>
</dbReference>
<dbReference type="InterPro" id="IPR012341">
    <property type="entry name" value="6hp_glycosidase-like_sf"/>
</dbReference>
<organism evidence="3 4">
    <name type="scientific">Herbidospora solisilvae</name>
    <dbReference type="NCBI Taxonomy" id="2696284"/>
    <lineage>
        <taxon>Bacteria</taxon>
        <taxon>Bacillati</taxon>
        <taxon>Actinomycetota</taxon>
        <taxon>Actinomycetes</taxon>
        <taxon>Streptosporangiales</taxon>
        <taxon>Streptosporangiaceae</taxon>
        <taxon>Herbidospora</taxon>
    </lineage>
</organism>
<dbReference type="SMART" id="SM01260">
    <property type="entry name" value="LANC_like"/>
    <property type="match status" value="1"/>
</dbReference>
<dbReference type="RefSeq" id="WP_161481455.1">
    <property type="nucleotide sequence ID" value="NZ_WXEW01000006.1"/>
</dbReference>
<proteinExistence type="predicted"/>
<dbReference type="Gene3D" id="1.50.10.20">
    <property type="match status" value="1"/>
</dbReference>
<dbReference type="GO" id="GO:0005975">
    <property type="term" value="P:carbohydrate metabolic process"/>
    <property type="evidence" value="ECO:0007669"/>
    <property type="project" value="InterPro"/>
</dbReference>
<accession>A0A7C9J4I9</accession>
<dbReference type="EMBL" id="WXEW01000006">
    <property type="protein sequence ID" value="NAS24265.1"/>
    <property type="molecule type" value="Genomic_DNA"/>
</dbReference>
<dbReference type="CDD" id="cd04792">
    <property type="entry name" value="LanM-like"/>
    <property type="match status" value="1"/>
</dbReference>
<evidence type="ECO:0000259" key="2">
    <source>
        <dbReference type="Pfam" id="PF13575"/>
    </source>
</evidence>
<comment type="caution">
    <text evidence="3">The sequence shown here is derived from an EMBL/GenBank/DDBJ whole genome shotgun (WGS) entry which is preliminary data.</text>
</comment>
<dbReference type="Pfam" id="PF05147">
    <property type="entry name" value="LANC_like"/>
    <property type="match status" value="1"/>
</dbReference>
<protein>
    <submittedName>
        <fullName evidence="3">Type 2 lantipeptide synthetase LanM</fullName>
    </submittedName>
</protein>
<evidence type="ECO:0000313" key="3">
    <source>
        <dbReference type="EMBL" id="NAS24265.1"/>
    </source>
</evidence>
<feature type="compositionally biased region" description="Basic and acidic residues" evidence="1">
    <location>
        <begin position="497"/>
        <end position="515"/>
    </location>
</feature>
<feature type="domain" description="Lantibiotic biosynthesis protein dehydration" evidence="2">
    <location>
        <begin position="90"/>
        <end position="438"/>
    </location>
</feature>
<evidence type="ECO:0000313" key="4">
    <source>
        <dbReference type="Proteomes" id="UP000479526"/>
    </source>
</evidence>
<dbReference type="InterPro" id="IPR007822">
    <property type="entry name" value="LANC-like"/>
</dbReference>